<comment type="caution">
    <text evidence="1">The sequence shown here is derived from an EMBL/GenBank/DDBJ whole genome shotgun (WGS) entry which is preliminary data.</text>
</comment>
<dbReference type="EMBL" id="VSSQ01030203">
    <property type="protein sequence ID" value="MPM80631.1"/>
    <property type="molecule type" value="Genomic_DNA"/>
</dbReference>
<proteinExistence type="predicted"/>
<organism evidence="1">
    <name type="scientific">bioreactor metagenome</name>
    <dbReference type="NCBI Taxonomy" id="1076179"/>
    <lineage>
        <taxon>unclassified sequences</taxon>
        <taxon>metagenomes</taxon>
        <taxon>ecological metagenomes</taxon>
    </lineage>
</organism>
<sequence length="69" mass="7475">MNRTDGIFCHRLGARHGKAGNAEIGNLYGAVSQEHDVLRLDIAVNDLSAVGMLQCLQDLIGKMDGFLYA</sequence>
<reference evidence="1" key="1">
    <citation type="submission" date="2019-08" db="EMBL/GenBank/DDBJ databases">
        <authorList>
            <person name="Kucharzyk K."/>
            <person name="Murdoch R.W."/>
            <person name="Higgins S."/>
            <person name="Loffler F."/>
        </authorList>
    </citation>
    <scope>NUCLEOTIDE SEQUENCE</scope>
</reference>
<dbReference type="AlphaFoldDB" id="A0A645CUQ6"/>
<accession>A0A645CUQ6</accession>
<evidence type="ECO:0000313" key="1">
    <source>
        <dbReference type="EMBL" id="MPM80631.1"/>
    </source>
</evidence>
<name>A0A645CUQ6_9ZZZZ</name>
<protein>
    <submittedName>
        <fullName evidence="1">Uncharacterized protein</fullName>
    </submittedName>
</protein>
<gene>
    <name evidence="1" type="ORF">SDC9_127681</name>
</gene>